<keyword evidence="2 5" id="KW-0812">Transmembrane</keyword>
<organism evidence="7 8">
    <name type="scientific">Phlyctema vagabunda</name>
    <dbReference type="NCBI Taxonomy" id="108571"/>
    <lineage>
        <taxon>Eukaryota</taxon>
        <taxon>Fungi</taxon>
        <taxon>Dikarya</taxon>
        <taxon>Ascomycota</taxon>
        <taxon>Pezizomycotina</taxon>
        <taxon>Leotiomycetes</taxon>
        <taxon>Helotiales</taxon>
        <taxon>Dermateaceae</taxon>
        <taxon>Phlyctema</taxon>
    </lineage>
</organism>
<feature type="transmembrane region" description="Helical" evidence="5">
    <location>
        <begin position="65"/>
        <end position="90"/>
    </location>
</feature>
<evidence type="ECO:0000256" key="5">
    <source>
        <dbReference type="SAM" id="Phobius"/>
    </source>
</evidence>
<feature type="transmembrane region" description="Helical" evidence="5">
    <location>
        <begin position="110"/>
        <end position="128"/>
    </location>
</feature>
<protein>
    <recommendedName>
        <fullName evidence="6">Glucose receptor Git3-like N-terminal domain-containing protein</fullName>
    </recommendedName>
</protein>
<evidence type="ECO:0000256" key="3">
    <source>
        <dbReference type="ARBA" id="ARBA00022989"/>
    </source>
</evidence>
<gene>
    <name evidence="7" type="ORF">PVAG01_10165</name>
</gene>
<feature type="transmembrane region" description="Helical" evidence="5">
    <location>
        <begin position="148"/>
        <end position="175"/>
    </location>
</feature>
<reference evidence="7 8" key="1">
    <citation type="submission" date="2024-06" db="EMBL/GenBank/DDBJ databases">
        <title>Complete genome of Phlyctema vagabunda strain 19-DSS-EL-015.</title>
        <authorList>
            <person name="Fiorenzani C."/>
        </authorList>
    </citation>
    <scope>NUCLEOTIDE SEQUENCE [LARGE SCALE GENOMIC DNA]</scope>
    <source>
        <strain evidence="7 8">19-DSS-EL-015</strain>
    </source>
</reference>
<evidence type="ECO:0000313" key="8">
    <source>
        <dbReference type="Proteomes" id="UP001629113"/>
    </source>
</evidence>
<keyword evidence="3 5" id="KW-1133">Transmembrane helix</keyword>
<dbReference type="PANTHER" id="PTHR23112">
    <property type="entry name" value="G PROTEIN-COUPLED RECEPTOR 157-RELATED"/>
    <property type="match status" value="1"/>
</dbReference>
<dbReference type="InterPro" id="IPR023041">
    <property type="entry name" value="Glucose_rcpt_Git3-like_N"/>
</dbReference>
<sequence>MMDIETKIKLGLGGSTVSRLKMLNLASLLVIMMITDIIKSLAYIALPLAALAGAKVKTGSEYCQFSGFIMAITVECTDYIMIVLVVQTALLVFRQYHDLQFGGLYPFRKLIYFFWIFLPGLNASLAFVNPNGGYAYLGPFCYLPRDPFWYRLTLAWIPRGCVFFIVLTLHSAIYIHTMRSLKEFKKVDSHLAQSGFSGNKHIIDSQYSYQPPTEFITSCVLIEPGEWYGVEDYVEVRQSQIIS</sequence>
<evidence type="ECO:0000256" key="2">
    <source>
        <dbReference type="ARBA" id="ARBA00022692"/>
    </source>
</evidence>
<evidence type="ECO:0000259" key="6">
    <source>
        <dbReference type="Pfam" id="PF11710"/>
    </source>
</evidence>
<dbReference type="PANTHER" id="PTHR23112:SF37">
    <property type="entry name" value="G PROTEIN-COUPLED RECEPTOR GPR1"/>
    <property type="match status" value="1"/>
</dbReference>
<evidence type="ECO:0000256" key="1">
    <source>
        <dbReference type="ARBA" id="ARBA00004141"/>
    </source>
</evidence>
<dbReference type="SUPFAM" id="SSF81321">
    <property type="entry name" value="Family A G protein-coupled receptor-like"/>
    <property type="match status" value="1"/>
</dbReference>
<dbReference type="Gene3D" id="1.20.1070.10">
    <property type="entry name" value="Rhodopsin 7-helix transmembrane proteins"/>
    <property type="match status" value="1"/>
</dbReference>
<keyword evidence="4 5" id="KW-0472">Membrane</keyword>
<dbReference type="Pfam" id="PF11710">
    <property type="entry name" value="Git3"/>
    <property type="match status" value="1"/>
</dbReference>
<comment type="subcellular location">
    <subcellularLocation>
        <location evidence="1">Membrane</location>
        <topology evidence="1">Multi-pass membrane protein</topology>
    </subcellularLocation>
</comment>
<keyword evidence="8" id="KW-1185">Reference proteome</keyword>
<dbReference type="EMBL" id="JBFCZG010000009">
    <property type="protein sequence ID" value="KAL3418449.1"/>
    <property type="molecule type" value="Genomic_DNA"/>
</dbReference>
<dbReference type="Proteomes" id="UP001629113">
    <property type="component" value="Unassembled WGS sequence"/>
</dbReference>
<name>A0ABR4P561_9HELO</name>
<proteinExistence type="predicted"/>
<feature type="transmembrane region" description="Helical" evidence="5">
    <location>
        <begin position="25"/>
        <end position="45"/>
    </location>
</feature>
<evidence type="ECO:0000256" key="4">
    <source>
        <dbReference type="ARBA" id="ARBA00023136"/>
    </source>
</evidence>
<feature type="domain" description="Glucose receptor Git3-like N-terminal" evidence="6">
    <location>
        <begin position="27"/>
        <end position="183"/>
    </location>
</feature>
<evidence type="ECO:0000313" key="7">
    <source>
        <dbReference type="EMBL" id="KAL3418449.1"/>
    </source>
</evidence>
<accession>A0ABR4P561</accession>
<comment type="caution">
    <text evidence="7">The sequence shown here is derived from an EMBL/GenBank/DDBJ whole genome shotgun (WGS) entry which is preliminary data.</text>
</comment>